<dbReference type="Proteomes" id="UP000693970">
    <property type="component" value="Unassembled WGS sequence"/>
</dbReference>
<evidence type="ECO:0000313" key="2">
    <source>
        <dbReference type="EMBL" id="KAG7361896.1"/>
    </source>
</evidence>
<gene>
    <name evidence="1" type="ORF">IV203_017631</name>
    <name evidence="2" type="ORF">IV203_025562</name>
</gene>
<accession>A0A9K3LJ87</accession>
<dbReference type="EMBL" id="JAGRRH010000012">
    <property type="protein sequence ID" value="KAG7361896.1"/>
    <property type="molecule type" value="Genomic_DNA"/>
</dbReference>
<dbReference type="AlphaFoldDB" id="A0A9K3LJ87"/>
<keyword evidence="3" id="KW-1185">Reference proteome</keyword>
<evidence type="ECO:0000313" key="1">
    <source>
        <dbReference type="EMBL" id="KAG7339334.1"/>
    </source>
</evidence>
<comment type="caution">
    <text evidence="2">The sequence shown here is derived from an EMBL/GenBank/DDBJ whole genome shotgun (WGS) entry which is preliminary data.</text>
</comment>
<reference evidence="2" key="1">
    <citation type="journal article" date="2021" name="Sci. Rep.">
        <title>Diploid genomic architecture of Nitzschia inconspicua, an elite biomass production diatom.</title>
        <authorList>
            <person name="Oliver A."/>
            <person name="Podell S."/>
            <person name="Pinowska A."/>
            <person name="Traller J.C."/>
            <person name="Smith S.R."/>
            <person name="McClure R."/>
            <person name="Beliaev A."/>
            <person name="Bohutskyi P."/>
            <person name="Hill E.A."/>
            <person name="Rabines A."/>
            <person name="Zheng H."/>
            <person name="Allen L.Z."/>
            <person name="Kuo A."/>
            <person name="Grigoriev I.V."/>
            <person name="Allen A.E."/>
            <person name="Hazlebeck D."/>
            <person name="Allen E.E."/>
        </authorList>
    </citation>
    <scope>NUCLEOTIDE SEQUENCE</scope>
    <source>
        <strain evidence="2">Hildebrandi</strain>
    </source>
</reference>
<protein>
    <submittedName>
        <fullName evidence="2">Uncharacterized protein</fullName>
    </submittedName>
</protein>
<sequence length="94" mass="10666">MFQTFHPSQSTAAKFQNSPSYGNAIILQSQRMEMEDSSCRVSNNEGKTYWTRNETKVAGNHSDTFGMAEGSYTILDIYSDTISLNVEWPLEPLY</sequence>
<organism evidence="2 3">
    <name type="scientific">Nitzschia inconspicua</name>
    <dbReference type="NCBI Taxonomy" id="303405"/>
    <lineage>
        <taxon>Eukaryota</taxon>
        <taxon>Sar</taxon>
        <taxon>Stramenopiles</taxon>
        <taxon>Ochrophyta</taxon>
        <taxon>Bacillariophyta</taxon>
        <taxon>Bacillariophyceae</taxon>
        <taxon>Bacillariophycidae</taxon>
        <taxon>Bacillariales</taxon>
        <taxon>Bacillariaceae</taxon>
        <taxon>Nitzschia</taxon>
    </lineage>
</organism>
<dbReference type="EMBL" id="JAGRRH010000036">
    <property type="protein sequence ID" value="KAG7339334.1"/>
    <property type="molecule type" value="Genomic_DNA"/>
</dbReference>
<proteinExistence type="predicted"/>
<reference evidence="2" key="2">
    <citation type="submission" date="2021-04" db="EMBL/GenBank/DDBJ databases">
        <authorList>
            <person name="Podell S."/>
        </authorList>
    </citation>
    <scope>NUCLEOTIDE SEQUENCE</scope>
    <source>
        <strain evidence="2">Hildebrandi</strain>
    </source>
</reference>
<name>A0A9K3LJ87_9STRA</name>
<evidence type="ECO:0000313" key="3">
    <source>
        <dbReference type="Proteomes" id="UP000693970"/>
    </source>
</evidence>